<dbReference type="RefSeq" id="WP_272422561.1">
    <property type="nucleotide sequence ID" value="NZ_JAGTJK010000015.1"/>
</dbReference>
<dbReference type="InterPro" id="IPR011990">
    <property type="entry name" value="TPR-like_helical_dom_sf"/>
</dbReference>
<evidence type="ECO:0000256" key="2">
    <source>
        <dbReference type="SAM" id="SignalP"/>
    </source>
</evidence>
<sequence length="340" mass="35056">MVKWSVMGSKSSWIGVVFAVSLCVGPAHAGPAEDRAAADALFQEARALAKEGRHAEACPKFAASQKLDPRPGRLLALGDCYETAGQTASAWATFREAASAAQAAKDERRTEEAVRRAGELEPKLAKLVVEVAPEARVAGLVVKRNGKVVEAEVWGSVVPVDPGEQRIEVTAPGKKAWAEKVVAGEGAVTRVKVPALGDEVKVERVASAKEEGAGKSWALLAVGGGLALAGIGTGIGLLVAANGADEEADALDASMPDAACDPAHPEHAANKATCATLLSTLQRKDTFFNVGTGALVVGGVLAVGTVLYALWPAEKRTTTGLTFVPTVTTTFTGIAARGQF</sequence>
<organism evidence="3 4">
    <name type="scientific">Polyangium jinanense</name>
    <dbReference type="NCBI Taxonomy" id="2829994"/>
    <lineage>
        <taxon>Bacteria</taxon>
        <taxon>Pseudomonadati</taxon>
        <taxon>Myxococcota</taxon>
        <taxon>Polyangia</taxon>
        <taxon>Polyangiales</taxon>
        <taxon>Polyangiaceae</taxon>
        <taxon>Polyangium</taxon>
    </lineage>
</organism>
<keyword evidence="2" id="KW-0732">Signal</keyword>
<keyword evidence="1" id="KW-1133">Transmembrane helix</keyword>
<evidence type="ECO:0008006" key="5">
    <source>
        <dbReference type="Google" id="ProtNLM"/>
    </source>
</evidence>
<feature type="transmembrane region" description="Helical" evidence="1">
    <location>
        <begin position="287"/>
        <end position="311"/>
    </location>
</feature>
<dbReference type="AlphaFoldDB" id="A0A9X3X1Z4"/>
<feature type="chain" id="PRO_5040762672" description="Tetratricopeptide repeat protein" evidence="2">
    <location>
        <begin position="30"/>
        <end position="340"/>
    </location>
</feature>
<evidence type="ECO:0000313" key="3">
    <source>
        <dbReference type="EMBL" id="MDC3982692.1"/>
    </source>
</evidence>
<accession>A0A9X3X1Z4</accession>
<keyword evidence="1" id="KW-0812">Transmembrane</keyword>
<evidence type="ECO:0000313" key="4">
    <source>
        <dbReference type="Proteomes" id="UP001151081"/>
    </source>
</evidence>
<dbReference type="Proteomes" id="UP001151081">
    <property type="component" value="Unassembled WGS sequence"/>
</dbReference>
<evidence type="ECO:0000256" key="1">
    <source>
        <dbReference type="SAM" id="Phobius"/>
    </source>
</evidence>
<keyword evidence="4" id="KW-1185">Reference proteome</keyword>
<feature type="signal peptide" evidence="2">
    <location>
        <begin position="1"/>
        <end position="29"/>
    </location>
</feature>
<protein>
    <recommendedName>
        <fullName evidence="5">Tetratricopeptide repeat protein</fullName>
    </recommendedName>
</protein>
<dbReference type="EMBL" id="JAGTJJ010000009">
    <property type="protein sequence ID" value="MDC3982692.1"/>
    <property type="molecule type" value="Genomic_DNA"/>
</dbReference>
<reference evidence="3 4" key="1">
    <citation type="submission" date="2021-04" db="EMBL/GenBank/DDBJ databases">
        <title>Genome analysis of Polyangium sp.</title>
        <authorList>
            <person name="Li Y."/>
            <person name="Wang J."/>
        </authorList>
    </citation>
    <scope>NUCLEOTIDE SEQUENCE [LARGE SCALE GENOMIC DNA]</scope>
    <source>
        <strain evidence="3 4">SDU14</strain>
    </source>
</reference>
<name>A0A9X3X1Z4_9BACT</name>
<dbReference type="SUPFAM" id="SSF48452">
    <property type="entry name" value="TPR-like"/>
    <property type="match status" value="1"/>
</dbReference>
<comment type="caution">
    <text evidence="3">The sequence shown here is derived from an EMBL/GenBank/DDBJ whole genome shotgun (WGS) entry which is preliminary data.</text>
</comment>
<dbReference type="Gene3D" id="1.25.40.10">
    <property type="entry name" value="Tetratricopeptide repeat domain"/>
    <property type="match status" value="1"/>
</dbReference>
<keyword evidence="1" id="KW-0472">Membrane</keyword>
<gene>
    <name evidence="3" type="ORF">KEG57_19405</name>
</gene>
<proteinExistence type="predicted"/>